<dbReference type="Pfam" id="PF00560">
    <property type="entry name" value="LRR_1"/>
    <property type="match status" value="1"/>
</dbReference>
<dbReference type="SMART" id="SM00369">
    <property type="entry name" value="LRR_TYP"/>
    <property type="match status" value="4"/>
</dbReference>
<evidence type="ECO:0000256" key="2">
    <source>
        <dbReference type="ARBA" id="ARBA00022737"/>
    </source>
</evidence>
<dbReference type="PANTHER" id="PTHR48051">
    <property type="match status" value="1"/>
</dbReference>
<dbReference type="SMART" id="SM00364">
    <property type="entry name" value="LRR_BAC"/>
    <property type="match status" value="7"/>
</dbReference>
<evidence type="ECO:0000259" key="3">
    <source>
        <dbReference type="Pfam" id="PF23598"/>
    </source>
</evidence>
<dbReference type="InterPro" id="IPR003591">
    <property type="entry name" value="Leu-rich_rpt_typical-subtyp"/>
</dbReference>
<dbReference type="AlphaFoldDB" id="A0A069DYR8"/>
<accession>A0A069DYR8</accession>
<dbReference type="InterPro" id="IPR032675">
    <property type="entry name" value="LRR_dom_sf"/>
</dbReference>
<evidence type="ECO:0000313" key="4">
    <source>
        <dbReference type="EMBL" id="JAC86974.1"/>
    </source>
</evidence>
<protein>
    <submittedName>
        <fullName evidence="4">Putative cytoskeletal regulator flightless-i</fullName>
    </submittedName>
</protein>
<name>A0A069DYR8_9HEMI</name>
<dbReference type="GO" id="GO:0005737">
    <property type="term" value="C:cytoplasm"/>
    <property type="evidence" value="ECO:0007669"/>
    <property type="project" value="TreeGrafter"/>
</dbReference>
<dbReference type="PANTHER" id="PTHR48051:SF46">
    <property type="entry name" value="LEUCINE RICH REPEAT-CONTAINING DOMAIN PROTEIN"/>
    <property type="match status" value="1"/>
</dbReference>
<proteinExistence type="evidence at transcript level"/>
<keyword evidence="2" id="KW-0677">Repeat</keyword>
<organism evidence="4">
    <name type="scientific">Panstrongylus megistus</name>
    <dbReference type="NCBI Taxonomy" id="65343"/>
    <lineage>
        <taxon>Eukaryota</taxon>
        <taxon>Metazoa</taxon>
        <taxon>Ecdysozoa</taxon>
        <taxon>Arthropoda</taxon>
        <taxon>Hexapoda</taxon>
        <taxon>Insecta</taxon>
        <taxon>Pterygota</taxon>
        <taxon>Neoptera</taxon>
        <taxon>Paraneoptera</taxon>
        <taxon>Hemiptera</taxon>
        <taxon>Heteroptera</taxon>
        <taxon>Panheteroptera</taxon>
        <taxon>Cimicomorpha</taxon>
        <taxon>Reduviidae</taxon>
        <taxon>Triatominae</taxon>
        <taxon>Panstrongylus</taxon>
    </lineage>
</organism>
<dbReference type="SMART" id="SM00365">
    <property type="entry name" value="LRR_SD22"/>
    <property type="match status" value="3"/>
</dbReference>
<evidence type="ECO:0000256" key="1">
    <source>
        <dbReference type="ARBA" id="ARBA00022614"/>
    </source>
</evidence>
<reference evidence="4" key="1">
    <citation type="journal article" date="2015" name="J. Med. Entomol.">
        <title>A Deep Insight Into the Sialotranscriptome of the Chagas Disease Vector, Panstrongylus megistus (Hemiptera: Heteroptera).</title>
        <authorList>
            <person name="Ribeiro J.M."/>
            <person name="Schwarz A."/>
            <person name="Francischetti I.M."/>
        </authorList>
    </citation>
    <scope>NUCLEOTIDE SEQUENCE</scope>
    <source>
        <tissue evidence="4">Salivary glands</tissue>
    </source>
</reference>
<feature type="domain" description="Disease resistance R13L4/SHOC-2-like LRR" evidence="3">
    <location>
        <begin position="179"/>
        <end position="247"/>
    </location>
</feature>
<dbReference type="Pfam" id="PF23598">
    <property type="entry name" value="LRR_14"/>
    <property type="match status" value="1"/>
</dbReference>
<dbReference type="SUPFAM" id="SSF52058">
    <property type="entry name" value="L domain-like"/>
    <property type="match status" value="1"/>
</dbReference>
<sequence length="359" mass="40606">MELYSSSESSDSDPAHSVKTLDYSYLMLSSQTLVTKLIDLENNHSRDEKPESVQTLFLYNNQLLELPQKVGIFHNLRNIDISNNRLKSLPEFLTHFPLTSLNAKNNIISNDSLPKSFLSWSTTLRKLNLGGNNLSHFPMQCLELSNLKYLYIGSNQIEEIPRNINKITGLSILCVGGNRLSDVPDTVGNLEDLEVLIVSDNRLESLPASIANLKKLKTLQLHKNRLRTLPTEIVALKCLSELSLRENPLVVKFVNDMTYNPASLLEISARSIKIHNVNYCHSELPQCLIDYLASAHHCLNPKCNGVFFDNRVEHIKFVDFCGKYRVPLLQYLCSSKCVVDNSVLQSQADYGRMRKVLLG</sequence>
<dbReference type="InterPro" id="IPR055414">
    <property type="entry name" value="LRR_R13L4/SHOC2-like"/>
</dbReference>
<dbReference type="InterPro" id="IPR001611">
    <property type="entry name" value="Leu-rich_rpt"/>
</dbReference>
<dbReference type="EMBL" id="GBGD01001915">
    <property type="protein sequence ID" value="JAC86974.1"/>
    <property type="molecule type" value="mRNA"/>
</dbReference>
<dbReference type="Gene3D" id="3.80.10.10">
    <property type="entry name" value="Ribonuclease Inhibitor"/>
    <property type="match status" value="1"/>
</dbReference>
<dbReference type="PROSITE" id="PS51450">
    <property type="entry name" value="LRR"/>
    <property type="match status" value="2"/>
</dbReference>
<keyword evidence="1" id="KW-0433">Leucine-rich repeat</keyword>
<dbReference type="InterPro" id="IPR050216">
    <property type="entry name" value="LRR_domain-containing"/>
</dbReference>